<dbReference type="Proteomes" id="UP001285244">
    <property type="component" value="Unassembled WGS sequence"/>
</dbReference>
<sequence>MAKNFEDFVSKYNGTWNDVDGAYGAQCVDGFNVYVMWGGHSRISGNAWDIGSGWQSNGLSSYCKNVTGQQYKNGDICFWDGTQFAGNPYGHVSMYYNGQYFGQNQGDGANGTTGKAFNIMSLVAPKLVLRPNFVGKPDIYITCVNGIITKLVVK</sequence>
<protein>
    <recommendedName>
        <fullName evidence="3">CHAP domain-containing protein</fullName>
    </recommendedName>
</protein>
<evidence type="ECO:0000313" key="2">
    <source>
        <dbReference type="Proteomes" id="UP001285244"/>
    </source>
</evidence>
<dbReference type="EMBL" id="JALBUS010000004">
    <property type="protein sequence ID" value="MDX8416954.1"/>
    <property type="molecule type" value="Genomic_DNA"/>
</dbReference>
<proteinExistence type="predicted"/>
<name>A0ABU4WNG5_9FIRM</name>
<dbReference type="RefSeq" id="WP_320325266.1">
    <property type="nucleotide sequence ID" value="NZ_JALBUS010000004.1"/>
</dbReference>
<accession>A0ABU4WNG5</accession>
<evidence type="ECO:0008006" key="3">
    <source>
        <dbReference type="Google" id="ProtNLM"/>
    </source>
</evidence>
<gene>
    <name evidence="1" type="ORF">MOZ64_03740</name>
</gene>
<comment type="caution">
    <text evidence="1">The sequence shown here is derived from an EMBL/GenBank/DDBJ whole genome shotgun (WGS) entry which is preliminary data.</text>
</comment>
<reference evidence="1 2" key="1">
    <citation type="submission" date="2022-03" db="EMBL/GenBank/DDBJ databases">
        <title>Novel taxa within the pig intestine.</title>
        <authorList>
            <person name="Wylensek D."/>
            <person name="Bishof K."/>
            <person name="Afrizal A."/>
            <person name="Clavel T."/>
        </authorList>
    </citation>
    <scope>NUCLEOTIDE SEQUENCE [LARGE SCALE GENOMIC DNA]</scope>
    <source>
        <strain evidence="1 2">Cla-KB-P134</strain>
    </source>
</reference>
<organism evidence="1 2">
    <name type="scientific">Absicoccus intestinalis</name>
    <dbReference type="NCBI Taxonomy" id="2926319"/>
    <lineage>
        <taxon>Bacteria</taxon>
        <taxon>Bacillati</taxon>
        <taxon>Bacillota</taxon>
        <taxon>Erysipelotrichia</taxon>
        <taxon>Erysipelotrichales</taxon>
        <taxon>Erysipelotrichaceae</taxon>
        <taxon>Absicoccus</taxon>
    </lineage>
</organism>
<evidence type="ECO:0000313" key="1">
    <source>
        <dbReference type="EMBL" id="MDX8416954.1"/>
    </source>
</evidence>
<keyword evidence="2" id="KW-1185">Reference proteome</keyword>
<dbReference type="Gene3D" id="3.90.1720.10">
    <property type="entry name" value="endopeptidase domain like (from Nostoc punctiforme)"/>
    <property type="match status" value="1"/>
</dbReference>